<geneLocation type="plasmid" evidence="3 5">
    <name>pZXPA-20-602k</name>
</geneLocation>
<organism evidence="2 4">
    <name type="scientific">Pseudomonas putida</name>
    <name type="common">Arthrobacter siderocapsulatus</name>
    <dbReference type="NCBI Taxonomy" id="303"/>
    <lineage>
        <taxon>Bacteria</taxon>
        <taxon>Pseudomonadati</taxon>
        <taxon>Pseudomonadota</taxon>
        <taxon>Gammaproteobacteria</taxon>
        <taxon>Pseudomonadales</taxon>
        <taxon>Pseudomonadaceae</taxon>
        <taxon>Pseudomonas</taxon>
    </lineage>
</organism>
<protein>
    <submittedName>
        <fullName evidence="2">Uncharacterized protein</fullName>
    </submittedName>
</protein>
<evidence type="ECO:0000313" key="2">
    <source>
        <dbReference type="EMBL" id="ORL58722.1"/>
    </source>
</evidence>
<dbReference type="RefSeq" id="WP_084851825.1">
    <property type="nucleotide sequence ID" value="NZ_CP061724.1"/>
</dbReference>
<keyword evidence="1" id="KW-0812">Transmembrane</keyword>
<dbReference type="Proteomes" id="UP000193675">
    <property type="component" value="Unassembled WGS sequence"/>
</dbReference>
<evidence type="ECO:0000313" key="3">
    <source>
        <dbReference type="EMBL" id="QOD01410.1"/>
    </source>
</evidence>
<evidence type="ECO:0000313" key="4">
    <source>
        <dbReference type="Proteomes" id="UP000193675"/>
    </source>
</evidence>
<gene>
    <name evidence="2" type="ORF">B7H17_24635</name>
    <name evidence="3" type="ORF">ID616_29710</name>
</gene>
<evidence type="ECO:0000256" key="1">
    <source>
        <dbReference type="SAM" id="Phobius"/>
    </source>
</evidence>
<dbReference type="EMBL" id="CP061724">
    <property type="protein sequence ID" value="QOD01410.1"/>
    <property type="molecule type" value="Genomic_DNA"/>
</dbReference>
<dbReference type="EMBL" id="NBWC01000049">
    <property type="protein sequence ID" value="ORL58722.1"/>
    <property type="molecule type" value="Genomic_DNA"/>
</dbReference>
<feature type="transmembrane region" description="Helical" evidence="1">
    <location>
        <begin position="31"/>
        <end position="53"/>
    </location>
</feature>
<keyword evidence="1" id="KW-1133">Transmembrane helix</keyword>
<reference evidence="3 5" key="2">
    <citation type="submission" date="2020-09" db="EMBL/GenBank/DDBJ databases">
        <title>Co-existence of a novel multidrug-resistance efflux pump with carbapenem resistance gene blaVIM-2 in one megaplasmid in Pseudomonas putida.</title>
        <authorList>
            <person name="Peng K."/>
            <person name="Li R."/>
        </authorList>
    </citation>
    <scope>NUCLEOTIDE SEQUENCE [LARGE SCALE GENOMIC DNA]</scope>
    <source>
        <strain evidence="3 5">ZXPA-20</strain>
        <plasmid evidence="3 5">pZXPA-20-602k</plasmid>
    </source>
</reference>
<sequence>MPLAIIFALLLLVAVFPWALAVYGATILAYGLWYVVKSLFMTALLIFAYWHSAKSSERFARRRAKQLEQAKN</sequence>
<reference evidence="2 4" key="1">
    <citation type="submission" date="2017-04" db="EMBL/GenBank/DDBJ databases">
        <title>Presence of VIM-2 positive Pseudomonas species in chickens and their surrounding environment.</title>
        <authorList>
            <person name="Zhang R."/>
        </authorList>
    </citation>
    <scope>NUCLEOTIDE SEQUENCE [LARGE SCALE GENOMIC DNA]</scope>
    <source>
        <strain evidence="2 4">DZ-C18</strain>
    </source>
</reference>
<proteinExistence type="predicted"/>
<dbReference type="AlphaFoldDB" id="A0A1X0Z7R7"/>
<keyword evidence="1" id="KW-0472">Membrane</keyword>
<name>A0A1X0Z7R7_PSEPU</name>
<accession>A0A1X0Z7R7</accession>
<dbReference type="Proteomes" id="UP000516786">
    <property type="component" value="Plasmid pZXPA-20-602k"/>
</dbReference>
<keyword evidence="3" id="KW-0614">Plasmid</keyword>
<evidence type="ECO:0000313" key="5">
    <source>
        <dbReference type="Proteomes" id="UP000516786"/>
    </source>
</evidence>